<evidence type="ECO:0000313" key="5">
    <source>
        <dbReference type="Proteomes" id="UP001569175"/>
    </source>
</evidence>
<accession>A0A1C3IN26</accession>
<reference evidence="4" key="2">
    <citation type="submission" date="2016-06" db="EMBL/GenBank/DDBJ databases">
        <authorList>
            <person name="Rodrigo-Torres Lidia"/>
            <person name="Arahal R.David."/>
        </authorList>
    </citation>
    <scope>NUCLEOTIDE SEQUENCE [LARGE SCALE GENOMIC DNA]</scope>
    <source>
        <strain evidence="4">CECT 7223</strain>
    </source>
</reference>
<dbReference type="GeneID" id="94233132"/>
<keyword evidence="1" id="KW-0732">Signal</keyword>
<dbReference type="Proteomes" id="UP000092876">
    <property type="component" value="Unassembled WGS sequence"/>
</dbReference>
<proteinExistence type="predicted"/>
<protein>
    <submittedName>
        <fullName evidence="3">Uncharacterized protein</fullName>
    </submittedName>
</protein>
<reference evidence="2 5" key="3">
    <citation type="submission" date="2024-06" db="EMBL/GenBank/DDBJ databases">
        <authorList>
            <person name="Steensen K."/>
            <person name="Seneca J."/>
            <person name="Bartlau N."/>
            <person name="Yu A.X."/>
            <person name="Polz M.F."/>
        </authorList>
    </citation>
    <scope>NUCLEOTIDE SEQUENCE [LARGE SCALE GENOMIC DNA]</scope>
    <source>
        <strain evidence="2 5">1F9</strain>
    </source>
</reference>
<gene>
    <name evidence="2" type="ORF">ACED57_16525</name>
    <name evidence="3" type="ORF">VAT7223_01351</name>
</gene>
<evidence type="ECO:0000313" key="3">
    <source>
        <dbReference type="EMBL" id="SBS62816.1"/>
    </source>
</evidence>
<sequence>MKMSMFITLAVSIMFSALTNAADYAVALGYADVNVQHLGYKLSVTNN</sequence>
<dbReference type="EMBL" id="JBGOOL010000050">
    <property type="protein sequence ID" value="MEZ8054747.1"/>
    <property type="molecule type" value="Genomic_DNA"/>
</dbReference>
<evidence type="ECO:0000313" key="2">
    <source>
        <dbReference type="EMBL" id="MEZ8054747.1"/>
    </source>
</evidence>
<dbReference type="EMBL" id="FLQP01000017">
    <property type="protein sequence ID" value="SBS62816.1"/>
    <property type="molecule type" value="Genomic_DNA"/>
</dbReference>
<evidence type="ECO:0000256" key="1">
    <source>
        <dbReference type="SAM" id="SignalP"/>
    </source>
</evidence>
<evidence type="ECO:0000313" key="4">
    <source>
        <dbReference type="Proteomes" id="UP000092876"/>
    </source>
</evidence>
<dbReference type="Proteomes" id="UP001569175">
    <property type="component" value="Unassembled WGS sequence"/>
</dbReference>
<reference evidence="3" key="1">
    <citation type="submission" date="2016-06" db="EMBL/GenBank/DDBJ databases">
        <authorList>
            <person name="Kjaerup R.B."/>
            <person name="Dalgaard T.S."/>
            <person name="Juul-Madsen H.R."/>
        </authorList>
    </citation>
    <scope>NUCLEOTIDE SEQUENCE [LARGE SCALE GENOMIC DNA]</scope>
    <source>
        <strain evidence="3">CECT 7223</strain>
    </source>
</reference>
<name>A0A1C3IN26_9VIBR</name>
<dbReference type="RefSeq" id="WP_009846961.1">
    <property type="nucleotide sequence ID" value="NZ_AP025460.1"/>
</dbReference>
<feature type="chain" id="PRO_5008675794" evidence="1">
    <location>
        <begin position="22"/>
        <end position="47"/>
    </location>
</feature>
<keyword evidence="5" id="KW-1185">Reference proteome</keyword>
<organism evidence="3 4">
    <name type="scientific">Vibrio atlanticus</name>
    <dbReference type="NCBI Taxonomy" id="693153"/>
    <lineage>
        <taxon>Bacteria</taxon>
        <taxon>Pseudomonadati</taxon>
        <taxon>Pseudomonadota</taxon>
        <taxon>Gammaproteobacteria</taxon>
        <taxon>Vibrionales</taxon>
        <taxon>Vibrionaceae</taxon>
        <taxon>Vibrio</taxon>
    </lineage>
</organism>
<dbReference type="AlphaFoldDB" id="A0A1C3IN26"/>
<feature type="signal peptide" evidence="1">
    <location>
        <begin position="1"/>
        <end position="21"/>
    </location>
</feature>